<feature type="transmembrane region" description="Helical" evidence="6">
    <location>
        <begin position="262"/>
        <end position="282"/>
    </location>
</feature>
<evidence type="ECO:0000259" key="7">
    <source>
        <dbReference type="PROSITE" id="PS50262"/>
    </source>
</evidence>
<evidence type="ECO:0000313" key="9">
    <source>
        <dbReference type="WBParaSite" id="L893_g29021.t2"/>
    </source>
</evidence>
<keyword evidence="2" id="KW-1003">Cell membrane</keyword>
<organism evidence="8 9">
    <name type="scientific">Steinernema glaseri</name>
    <dbReference type="NCBI Taxonomy" id="37863"/>
    <lineage>
        <taxon>Eukaryota</taxon>
        <taxon>Metazoa</taxon>
        <taxon>Ecdysozoa</taxon>
        <taxon>Nematoda</taxon>
        <taxon>Chromadorea</taxon>
        <taxon>Rhabditida</taxon>
        <taxon>Tylenchina</taxon>
        <taxon>Panagrolaimomorpha</taxon>
        <taxon>Strongyloidoidea</taxon>
        <taxon>Steinernematidae</taxon>
        <taxon>Steinernema</taxon>
    </lineage>
</organism>
<feature type="transmembrane region" description="Helical" evidence="6">
    <location>
        <begin position="17"/>
        <end position="38"/>
    </location>
</feature>
<reference evidence="9" key="1">
    <citation type="submission" date="2016-11" db="UniProtKB">
        <authorList>
            <consortium name="WormBaseParasite"/>
        </authorList>
    </citation>
    <scope>IDENTIFICATION</scope>
</reference>
<feature type="transmembrane region" description="Helical" evidence="6">
    <location>
        <begin position="133"/>
        <end position="157"/>
    </location>
</feature>
<dbReference type="PRINTS" id="PR00237">
    <property type="entry name" value="GPCRRHODOPSN"/>
</dbReference>
<name>A0A1I7ZR99_9BILA</name>
<dbReference type="Gene3D" id="1.20.1070.10">
    <property type="entry name" value="Rhodopsin 7-helix transmembrane proteins"/>
    <property type="match status" value="1"/>
</dbReference>
<feature type="transmembrane region" description="Helical" evidence="6">
    <location>
        <begin position="101"/>
        <end position="121"/>
    </location>
</feature>
<dbReference type="WBParaSite" id="L893_g29021.t2">
    <property type="protein sequence ID" value="L893_g29021.t2"/>
    <property type="gene ID" value="L893_g29021"/>
</dbReference>
<dbReference type="AlphaFoldDB" id="A0A1I7ZR99"/>
<dbReference type="InterPro" id="IPR017452">
    <property type="entry name" value="GPCR_Rhodpsn_7TM"/>
</dbReference>
<evidence type="ECO:0000256" key="4">
    <source>
        <dbReference type="ARBA" id="ARBA00022989"/>
    </source>
</evidence>
<evidence type="ECO:0000256" key="5">
    <source>
        <dbReference type="ARBA" id="ARBA00023136"/>
    </source>
</evidence>
<keyword evidence="8" id="KW-1185">Reference proteome</keyword>
<accession>A0A1I7ZR99</accession>
<dbReference type="Proteomes" id="UP000095287">
    <property type="component" value="Unplaced"/>
</dbReference>
<dbReference type="GO" id="GO:0004930">
    <property type="term" value="F:G protein-coupled receptor activity"/>
    <property type="evidence" value="ECO:0007669"/>
    <property type="project" value="InterPro"/>
</dbReference>
<dbReference type="SUPFAM" id="SSF81321">
    <property type="entry name" value="Family A G protein-coupled receptor-like"/>
    <property type="match status" value="1"/>
</dbReference>
<feature type="domain" description="G-protein coupled receptors family 1 profile" evidence="7">
    <location>
        <begin position="32"/>
        <end position="287"/>
    </location>
</feature>
<dbReference type="InterPro" id="IPR000276">
    <property type="entry name" value="GPCR_Rhodpsn"/>
</dbReference>
<dbReference type="Pfam" id="PF00001">
    <property type="entry name" value="7tm_1"/>
    <property type="match status" value="1"/>
</dbReference>
<evidence type="ECO:0000256" key="1">
    <source>
        <dbReference type="ARBA" id="ARBA00004651"/>
    </source>
</evidence>
<keyword evidence="4 6" id="KW-1133">Transmembrane helix</keyword>
<protein>
    <submittedName>
        <fullName evidence="9">G_PROTEIN_RECEP_F1_2 domain-containing protein</fullName>
    </submittedName>
</protein>
<keyword evidence="3 6" id="KW-0812">Transmembrane</keyword>
<sequence>MEQTSELKAYRAKMYEIVIPIFLFLSCFAIFANVIVILALRGTKVISPTVILIASLTVSDIWTSAIVAVSLLYNSYLPTVKDTEVNPCVSLTLEMLRTGGLITGALHLLLISIHHYIGILSPWSSRAPLNRPALVLCLLAWVTPLSALFVVACSIKGQGYRNCSNVRFYHTRLFRFTVSILLVVIFLLISWFYIRLLCILNTLNHKWQSTTAHRRVSRQNRTLLTTILICSSFFVGWAPATIHFMITCDTCRLLNFVTRQQFSVLFAFSCIQLSFIIGKSIMNPLIYSLRIPEVDTQIRALADRLRSGVGRWCRATSNQNRAHFLRKDKEIVTLKYDDNVDNDEAVL</sequence>
<proteinExistence type="predicted"/>
<feature type="transmembrane region" description="Helical" evidence="6">
    <location>
        <begin position="177"/>
        <end position="203"/>
    </location>
</feature>
<dbReference type="PANTHER" id="PTHR22750">
    <property type="entry name" value="G-PROTEIN COUPLED RECEPTOR"/>
    <property type="match status" value="1"/>
</dbReference>
<evidence type="ECO:0000256" key="6">
    <source>
        <dbReference type="SAM" id="Phobius"/>
    </source>
</evidence>
<feature type="transmembrane region" description="Helical" evidence="6">
    <location>
        <begin position="50"/>
        <end position="73"/>
    </location>
</feature>
<comment type="subcellular location">
    <subcellularLocation>
        <location evidence="1">Cell membrane</location>
        <topology evidence="1">Multi-pass membrane protein</topology>
    </subcellularLocation>
</comment>
<feature type="transmembrane region" description="Helical" evidence="6">
    <location>
        <begin position="223"/>
        <end position="242"/>
    </location>
</feature>
<dbReference type="PROSITE" id="PS50262">
    <property type="entry name" value="G_PROTEIN_RECEP_F1_2"/>
    <property type="match status" value="1"/>
</dbReference>
<keyword evidence="5 6" id="KW-0472">Membrane</keyword>
<dbReference type="GO" id="GO:0005886">
    <property type="term" value="C:plasma membrane"/>
    <property type="evidence" value="ECO:0007669"/>
    <property type="project" value="UniProtKB-SubCell"/>
</dbReference>
<evidence type="ECO:0000256" key="2">
    <source>
        <dbReference type="ARBA" id="ARBA00022475"/>
    </source>
</evidence>
<evidence type="ECO:0000313" key="8">
    <source>
        <dbReference type="Proteomes" id="UP000095287"/>
    </source>
</evidence>
<evidence type="ECO:0000256" key="3">
    <source>
        <dbReference type="ARBA" id="ARBA00022692"/>
    </source>
</evidence>